<keyword evidence="2" id="KW-0378">Hydrolase</keyword>
<keyword evidence="3" id="KW-0234">DNA repair</keyword>
<dbReference type="GO" id="GO:0008263">
    <property type="term" value="F:pyrimidine-specific mismatch base pair DNA N-glycosylase activity"/>
    <property type="evidence" value="ECO:0007669"/>
    <property type="project" value="TreeGrafter"/>
</dbReference>
<gene>
    <name evidence="5" type="ORF">SAMN06296028_11161</name>
</gene>
<accession>A0A1X7DGI3</accession>
<sequence>MGFSRAELDSYRDRTVPDLLPQPLRLLFVGINPGLWTAATGAHFARPGNRFYPALHRAGITPTLINAADGYVPEELAQLTDRGIGISNVCPRATARADELTAEEFHEGAQRLDRLVRAEHPAVVAVLGITAYRAAFDRPKAVTGRQDSPWPGTELFVAPNPSGLNAHSSLDDLARIYGDIACAAGIAVDPEDTPRSVEPRDVKHP</sequence>
<dbReference type="InterPro" id="IPR015637">
    <property type="entry name" value="MUG/TDG"/>
</dbReference>
<keyword evidence="6" id="KW-1185">Reference proteome</keyword>
<keyword evidence="1" id="KW-0227">DNA damage</keyword>
<evidence type="ECO:0000256" key="1">
    <source>
        <dbReference type="ARBA" id="ARBA00022763"/>
    </source>
</evidence>
<dbReference type="AlphaFoldDB" id="A0A1X7DGI3"/>
<reference evidence="6" key="1">
    <citation type="submission" date="2017-04" db="EMBL/GenBank/DDBJ databases">
        <authorList>
            <person name="Varghese N."/>
            <person name="Submissions S."/>
        </authorList>
    </citation>
    <scope>NUCLEOTIDE SEQUENCE [LARGE SCALE GENOMIC DNA]</scope>
    <source>
        <strain evidence="6">NIO-1021</strain>
    </source>
</reference>
<dbReference type="Gene3D" id="3.40.470.10">
    <property type="entry name" value="Uracil-DNA glycosylase-like domain"/>
    <property type="match status" value="1"/>
</dbReference>
<dbReference type="Pfam" id="PF03167">
    <property type="entry name" value="UDG"/>
    <property type="match status" value="1"/>
</dbReference>
<evidence type="ECO:0000313" key="6">
    <source>
        <dbReference type="Proteomes" id="UP000192929"/>
    </source>
</evidence>
<evidence type="ECO:0000256" key="2">
    <source>
        <dbReference type="ARBA" id="ARBA00022801"/>
    </source>
</evidence>
<dbReference type="GO" id="GO:0006285">
    <property type="term" value="P:base-excision repair, AP site formation"/>
    <property type="evidence" value="ECO:0007669"/>
    <property type="project" value="InterPro"/>
</dbReference>
<dbReference type="SMART" id="SM00986">
    <property type="entry name" value="UDG"/>
    <property type="match status" value="1"/>
</dbReference>
<dbReference type="InterPro" id="IPR005122">
    <property type="entry name" value="Uracil-DNA_glycosylase-like"/>
</dbReference>
<dbReference type="Proteomes" id="UP000192929">
    <property type="component" value="Unassembled WGS sequence"/>
</dbReference>
<evidence type="ECO:0000313" key="5">
    <source>
        <dbReference type="EMBL" id="SMF14625.1"/>
    </source>
</evidence>
<evidence type="ECO:0000259" key="4">
    <source>
        <dbReference type="SMART" id="SM00986"/>
    </source>
</evidence>
<organism evidence="5 6">
    <name type="scientific">Kocuria marina subsp. indica</name>
    <dbReference type="NCBI Taxonomy" id="1049583"/>
    <lineage>
        <taxon>Bacteria</taxon>
        <taxon>Bacillati</taxon>
        <taxon>Actinomycetota</taxon>
        <taxon>Actinomycetes</taxon>
        <taxon>Micrococcales</taxon>
        <taxon>Micrococcaceae</taxon>
        <taxon>Kocuria</taxon>
    </lineage>
</organism>
<dbReference type="GO" id="GO:0004844">
    <property type="term" value="F:uracil DNA N-glycosylase activity"/>
    <property type="evidence" value="ECO:0007669"/>
    <property type="project" value="TreeGrafter"/>
</dbReference>
<dbReference type="PANTHER" id="PTHR12159:SF9">
    <property type="entry name" value="G_T MISMATCH-SPECIFIC THYMINE DNA GLYCOSYLASE"/>
    <property type="match status" value="1"/>
</dbReference>
<feature type="domain" description="Uracil-DNA glycosylase-like" evidence="4">
    <location>
        <begin position="17"/>
        <end position="174"/>
    </location>
</feature>
<dbReference type="RefSeq" id="WP_085107121.1">
    <property type="nucleotide sequence ID" value="NZ_FXAC01000011.1"/>
</dbReference>
<dbReference type="EMBL" id="FXAC01000011">
    <property type="protein sequence ID" value="SMF14625.1"/>
    <property type="molecule type" value="Genomic_DNA"/>
</dbReference>
<dbReference type="SMART" id="SM00987">
    <property type="entry name" value="UreE_C"/>
    <property type="match status" value="1"/>
</dbReference>
<evidence type="ECO:0000256" key="3">
    <source>
        <dbReference type="ARBA" id="ARBA00023204"/>
    </source>
</evidence>
<name>A0A1X7DGI3_9MICC</name>
<dbReference type="SUPFAM" id="SSF52141">
    <property type="entry name" value="Uracil-DNA glycosylase-like"/>
    <property type="match status" value="1"/>
</dbReference>
<dbReference type="PANTHER" id="PTHR12159">
    <property type="entry name" value="G/T AND G/U MISMATCH-SPECIFIC DNA GLYCOSYLASE"/>
    <property type="match status" value="1"/>
</dbReference>
<proteinExistence type="predicted"/>
<dbReference type="InterPro" id="IPR036895">
    <property type="entry name" value="Uracil-DNA_glycosylase-like_sf"/>
</dbReference>
<protein>
    <submittedName>
        <fullName evidence="5">G/U mismatch-specific uracil-DNA glycosylase</fullName>
    </submittedName>
</protein>
<dbReference type="CDD" id="cd10028">
    <property type="entry name" value="UDG-F2_TDG_MUG"/>
    <property type="match status" value="1"/>
</dbReference>